<organism evidence="1 2">
    <name type="scientific">Allopseudospirillum japonicum</name>
    <dbReference type="NCBI Taxonomy" id="64971"/>
    <lineage>
        <taxon>Bacteria</taxon>
        <taxon>Pseudomonadati</taxon>
        <taxon>Pseudomonadota</taxon>
        <taxon>Gammaproteobacteria</taxon>
        <taxon>Oceanospirillales</taxon>
        <taxon>Oceanospirillaceae</taxon>
        <taxon>Allopseudospirillum</taxon>
    </lineage>
</organism>
<accession>A0A1H6QF50</accession>
<dbReference type="EMBL" id="FNYH01000001">
    <property type="protein sequence ID" value="SEI39574.1"/>
    <property type="molecule type" value="Genomic_DNA"/>
</dbReference>
<sequence length="65" mass="7757">MLVNHDWMPTQMRHHPQVQELSDQLQQLEQDLSRKRQAGDEQGFRITYCQISSVQQRLLTLLSQH</sequence>
<protein>
    <submittedName>
        <fullName evidence="1">Uncharacterized protein</fullName>
    </submittedName>
</protein>
<reference evidence="2" key="1">
    <citation type="submission" date="2016-10" db="EMBL/GenBank/DDBJ databases">
        <authorList>
            <person name="Varghese N."/>
            <person name="Submissions S."/>
        </authorList>
    </citation>
    <scope>NUCLEOTIDE SEQUENCE [LARGE SCALE GENOMIC DNA]</scope>
    <source>
        <strain evidence="2">DSM 7165</strain>
    </source>
</reference>
<dbReference type="AlphaFoldDB" id="A0A1H6QF50"/>
<dbReference type="Proteomes" id="UP000242999">
    <property type="component" value="Unassembled WGS sequence"/>
</dbReference>
<keyword evidence="2" id="KW-1185">Reference proteome</keyword>
<dbReference type="RefSeq" id="WP_093308135.1">
    <property type="nucleotide sequence ID" value="NZ_FNYH01000001.1"/>
</dbReference>
<proteinExistence type="predicted"/>
<evidence type="ECO:0000313" key="2">
    <source>
        <dbReference type="Proteomes" id="UP000242999"/>
    </source>
</evidence>
<gene>
    <name evidence="1" type="ORF">SAMN05421831_101253</name>
</gene>
<evidence type="ECO:0000313" key="1">
    <source>
        <dbReference type="EMBL" id="SEI39574.1"/>
    </source>
</evidence>
<name>A0A1H6QF50_9GAMM</name>